<reference evidence="3 4" key="1">
    <citation type="submission" date="2023-07" db="EMBL/GenBank/DDBJ databases">
        <title>Genomic Encyclopedia of Type Strains, Phase IV (KMG-IV): sequencing the most valuable type-strain genomes for metagenomic binning, comparative biology and taxonomic classification.</title>
        <authorList>
            <person name="Goeker M."/>
        </authorList>
    </citation>
    <scope>NUCLEOTIDE SEQUENCE [LARGE SCALE GENOMIC DNA]</scope>
    <source>
        <strain evidence="3 4">DSM 23948</strain>
    </source>
</reference>
<keyword evidence="1" id="KW-1133">Transmembrane helix</keyword>
<evidence type="ECO:0000313" key="3">
    <source>
        <dbReference type="EMBL" id="MDQ0155191.1"/>
    </source>
</evidence>
<organism evidence="3 4">
    <name type="scientific">Anoxybacillus andreesenii</name>
    <dbReference type="NCBI Taxonomy" id="1325932"/>
    <lineage>
        <taxon>Bacteria</taxon>
        <taxon>Bacillati</taxon>
        <taxon>Bacillota</taxon>
        <taxon>Bacilli</taxon>
        <taxon>Bacillales</taxon>
        <taxon>Anoxybacillaceae</taxon>
        <taxon>Anoxybacillus</taxon>
    </lineage>
</organism>
<feature type="domain" description="Cell wall elongation regulator TseB-like" evidence="2">
    <location>
        <begin position="36"/>
        <end position="80"/>
    </location>
</feature>
<gene>
    <name evidence="3" type="ORF">J2S07_001495</name>
</gene>
<dbReference type="InterPro" id="IPR046350">
    <property type="entry name" value="Cystatin_sf"/>
</dbReference>
<dbReference type="Gene3D" id="3.10.450.40">
    <property type="match status" value="2"/>
</dbReference>
<dbReference type="SUPFAM" id="SSF54403">
    <property type="entry name" value="Cystatin/monellin"/>
    <property type="match status" value="2"/>
</dbReference>
<evidence type="ECO:0000259" key="2">
    <source>
        <dbReference type="Pfam" id="PF17881"/>
    </source>
</evidence>
<feature type="transmembrane region" description="Helical" evidence="1">
    <location>
        <begin position="6"/>
        <end position="26"/>
    </location>
</feature>
<keyword evidence="4" id="KW-1185">Reference proteome</keyword>
<comment type="caution">
    <text evidence="3">The sequence shown here is derived from an EMBL/GenBank/DDBJ whole genome shotgun (WGS) entry which is preliminary data.</text>
</comment>
<evidence type="ECO:0000256" key="1">
    <source>
        <dbReference type="SAM" id="Phobius"/>
    </source>
</evidence>
<accession>A0ABT9V2P1</accession>
<dbReference type="RefSeq" id="WP_307149760.1">
    <property type="nucleotide sequence ID" value="NZ_JAUSTU010000005.1"/>
</dbReference>
<dbReference type="Pfam" id="PF17881">
    <property type="entry name" value="TseB"/>
    <property type="match status" value="1"/>
</dbReference>
<dbReference type="InterPro" id="IPR041401">
    <property type="entry name" value="TseB-like_dom"/>
</dbReference>
<protein>
    <submittedName>
        <fullName evidence="3">Uncharacterized protein YpmB</fullName>
    </submittedName>
</protein>
<keyword evidence="1" id="KW-0812">Transmembrane</keyword>
<dbReference type="EMBL" id="JAUSTU010000005">
    <property type="protein sequence ID" value="MDQ0155191.1"/>
    <property type="molecule type" value="Genomic_DNA"/>
</dbReference>
<keyword evidence="1" id="KW-0472">Membrane</keyword>
<proteinExistence type="predicted"/>
<evidence type="ECO:0000313" key="4">
    <source>
        <dbReference type="Proteomes" id="UP001231362"/>
    </source>
</evidence>
<dbReference type="Proteomes" id="UP001231362">
    <property type="component" value="Unassembled WGS sequence"/>
</dbReference>
<name>A0ABT9V2P1_9BACL</name>
<sequence length="159" mass="18615">MKKWIWIVSIVIVVVIGIVINIYINALEPLRTDKSKAEAIALKETEITTINDFSIYNGSSSYYIVEGTDDSGEKLIAWIPEKEDNRKIIVKRKKDGISKKEAIQRLYDKKKPEEVMTVKLGMEKNIPLWEIYYRSNDDLINYYYVDFETGEWLKDIQNL</sequence>